<dbReference type="Proteomes" id="UP000195208">
    <property type="component" value="Unassembled WGS sequence"/>
</dbReference>
<dbReference type="Proteomes" id="UP001065705">
    <property type="component" value="Chromosome"/>
</dbReference>
<keyword evidence="1" id="KW-1133">Transmembrane helix</keyword>
<feature type="transmembrane region" description="Helical" evidence="1">
    <location>
        <begin position="21"/>
        <end position="43"/>
    </location>
</feature>
<evidence type="ECO:0000313" key="6">
    <source>
        <dbReference type="Proteomes" id="UP000646308"/>
    </source>
</evidence>
<evidence type="ECO:0000313" key="2">
    <source>
        <dbReference type="EMBL" id="NJI02936.1"/>
    </source>
</evidence>
<dbReference type="AlphaFoldDB" id="A0A242VCY9"/>
<reference evidence="3 5" key="1">
    <citation type="submission" date="2017-04" db="EMBL/GenBank/DDBJ databases">
        <title>Staphylococcus agnetis, a potential pathogen in the broiler production.</title>
        <authorList>
            <person name="Poulsen L."/>
        </authorList>
    </citation>
    <scope>NUCLEOTIDE SEQUENCE [LARGE SCALE GENOMIC DNA]</scope>
    <source>
        <strain evidence="3 5">723_310714_2_2_spleen</strain>
    </source>
</reference>
<evidence type="ECO:0000313" key="3">
    <source>
        <dbReference type="EMBL" id="OTW30210.1"/>
    </source>
</evidence>
<keyword evidence="1" id="KW-0472">Membrane</keyword>
<evidence type="ECO:0000313" key="5">
    <source>
        <dbReference type="Proteomes" id="UP000195208"/>
    </source>
</evidence>
<dbReference type="EMBL" id="WMFL01000080">
    <property type="protein sequence ID" value="NJI02936.1"/>
    <property type="molecule type" value="Genomic_DNA"/>
</dbReference>
<organism evidence="2 6">
    <name type="scientific">Staphylococcus agnetis</name>
    <dbReference type="NCBI Taxonomy" id="985762"/>
    <lineage>
        <taxon>Bacteria</taxon>
        <taxon>Bacillati</taxon>
        <taxon>Bacillota</taxon>
        <taxon>Bacilli</taxon>
        <taxon>Bacillales</taxon>
        <taxon>Staphylococcaceae</taxon>
        <taxon>Staphylococcus</taxon>
    </lineage>
</organism>
<evidence type="ECO:0000313" key="4">
    <source>
        <dbReference type="EMBL" id="UXU56679.1"/>
    </source>
</evidence>
<dbReference type="OrthoDB" id="9890164at2"/>
<dbReference type="EMBL" id="CP094809">
    <property type="protein sequence ID" value="UXU56679.1"/>
    <property type="molecule type" value="Genomic_DNA"/>
</dbReference>
<dbReference type="Proteomes" id="UP000646308">
    <property type="component" value="Unassembled WGS sequence"/>
</dbReference>
<proteinExistence type="predicted"/>
<keyword evidence="1" id="KW-0812">Transmembrane</keyword>
<dbReference type="RefSeq" id="WP_037565920.1">
    <property type="nucleotide sequence ID" value="NZ_CP009623.1"/>
</dbReference>
<name>A0A242VCY9_9STAP</name>
<accession>A0A242VCY9</accession>
<dbReference type="EMBL" id="NEFX01000023">
    <property type="protein sequence ID" value="OTW30210.1"/>
    <property type="molecule type" value="Genomic_DNA"/>
</dbReference>
<protein>
    <submittedName>
        <fullName evidence="2">Uncharacterized protein</fullName>
    </submittedName>
</protein>
<sequence length="102" mass="11445">MTLTHCPKCQSERIGETKSGCLLLLVIFTTIFFGIQCIVYISSGALAKNLFGSLLVLTVYAIILGIIWLIYKKKGQRFYCVDCQSEFKPEAIAHIEKGHEKT</sequence>
<gene>
    <name evidence="3" type="ORF">B9M88_11250</name>
    <name evidence="2" type="ORF">GLV84_08855</name>
    <name evidence="4" type="ORF">MUA95_08905</name>
</gene>
<dbReference type="KEGG" id="sagq:EP23_00725"/>
<reference evidence="4" key="3">
    <citation type="submission" date="2022-03" db="EMBL/GenBank/DDBJ databases">
        <title>Comparative Genomics of East African Camel-Associated Staphylococcaceae spp.: Diversity and Inheritance of Traits Involved in Host-Pathogen Interactions.</title>
        <authorList>
            <person name="Akarsu H."/>
            <person name="Liljander A."/>
            <person name="Younan M."/>
            <person name="Brodard I."/>
            <person name="Glucks I."/>
            <person name="Labroussaa F."/>
            <person name="Overesch G."/>
            <person name="Kuhnert P."/>
            <person name="Perreten V."/>
            <person name="Drexler J.F."/>
            <person name="Corman V.M."/>
            <person name="Falquet L."/>
            <person name="Jores J."/>
        </authorList>
    </citation>
    <scope>NUCLEOTIDE SEQUENCE</scope>
    <source>
        <strain evidence="4">IVB6197</strain>
    </source>
</reference>
<keyword evidence="5" id="KW-1185">Reference proteome</keyword>
<evidence type="ECO:0000256" key="1">
    <source>
        <dbReference type="SAM" id="Phobius"/>
    </source>
</evidence>
<reference evidence="2" key="2">
    <citation type="submission" date="2019-11" db="EMBL/GenBank/DDBJ databases">
        <title>Whole genome comparisons of Staphylococcus agnetis isolates from cattle and chickens.</title>
        <authorList>
            <person name="Rhoads D."/>
            <person name="Shwani A."/>
            <person name="Adkins P."/>
            <person name="Calcutt M."/>
            <person name="Middleton J."/>
        </authorList>
    </citation>
    <scope>NUCLEOTIDE SEQUENCE</scope>
    <source>
        <strain evidence="2">1387</strain>
    </source>
</reference>
<feature type="transmembrane region" description="Helical" evidence="1">
    <location>
        <begin position="49"/>
        <end position="71"/>
    </location>
</feature>
<dbReference type="GeneID" id="57691102"/>